<sequence length="560" mass="61562">MSSSNVIKTFRAAVVQTLAELGDLPANIALVKRYVAEAVRQGAQLVVFPECMNSGYLFDSAEHCRQLAETLDGAYCEALATLCREHDIYVASGFTEEGADGKVYNTALLFDPDGELICHYQKQFLATHDQNWFEVGAKGNPVVDTELGRIGLLICFDGRIPEIARCLAAQGAEVVLDMANFFAMDQAEMWVPARAYENGVWFIAATKAGVERSIYYPGGSMIVAPDGHVQARIPYDMHGVVSADIVVGTQNARSWQFGGEKMQDRRPDAYRILATDFKRTPLNAILEESVVPETRTTKVAAIQAHVARDHSVDDAVEMVEHACRLGVKVIALPLYFGATDWVLSAASARKQAQMAPALIERLTGICARYDALVILPGVGEYEGKLYPEAVLLDGSGMIGRQRQVHLGPRVSSWAQSAAEGFAVFDTRYGRLGVLVDYDGMFPESSRVLTLMGAEIIVWCCAWEHPNQRRLLAVPKAEDNRVYLVCANRTDAPYPGGSFVVPPNGFPVWDFEQVAVPTPRWGAVMPEYANLALSRQKRMIPGVDMVRNRLVQTYSVLTDAS</sequence>
<dbReference type="InterPro" id="IPR050345">
    <property type="entry name" value="Aliph_Amidase/BUP"/>
</dbReference>
<dbReference type="CDD" id="cd07197">
    <property type="entry name" value="nitrilase"/>
    <property type="match status" value="2"/>
</dbReference>
<evidence type="ECO:0000313" key="4">
    <source>
        <dbReference type="Proteomes" id="UP000494252"/>
    </source>
</evidence>
<dbReference type="InterPro" id="IPR036526">
    <property type="entry name" value="C-N_Hydrolase_sf"/>
</dbReference>
<protein>
    <submittedName>
        <fullName evidence="3">Formamidase</fullName>
        <ecNumber evidence="3">3.5.1.49</ecNumber>
    </submittedName>
</protein>
<feature type="domain" description="CN hydrolase" evidence="2">
    <location>
        <begin position="10"/>
        <end position="247"/>
    </location>
</feature>
<dbReference type="Proteomes" id="UP000494252">
    <property type="component" value="Unassembled WGS sequence"/>
</dbReference>
<keyword evidence="1 3" id="KW-0378">Hydrolase</keyword>
<evidence type="ECO:0000313" key="3">
    <source>
        <dbReference type="EMBL" id="CAB3807369.1"/>
    </source>
</evidence>
<gene>
    <name evidence="3" type="primary">amiF_3</name>
    <name evidence="3" type="ORF">LMG27177_06320</name>
</gene>
<dbReference type="EC" id="3.5.1.49" evidence="3"/>
<accession>A0A6J5GUS5</accession>
<keyword evidence="4" id="KW-1185">Reference proteome</keyword>
<name>A0A6J5GUS5_9BURK</name>
<proteinExistence type="predicted"/>
<organism evidence="3 4">
    <name type="scientific">Paraburkholderia fynbosensis</name>
    <dbReference type="NCBI Taxonomy" id="1200993"/>
    <lineage>
        <taxon>Bacteria</taxon>
        <taxon>Pseudomonadati</taxon>
        <taxon>Pseudomonadota</taxon>
        <taxon>Betaproteobacteria</taxon>
        <taxon>Burkholderiales</taxon>
        <taxon>Burkholderiaceae</taxon>
        <taxon>Paraburkholderia</taxon>
    </lineage>
</organism>
<dbReference type="PANTHER" id="PTHR43674">
    <property type="entry name" value="NITRILASE C965.09-RELATED"/>
    <property type="match status" value="1"/>
</dbReference>
<dbReference type="AlphaFoldDB" id="A0A6J5GUS5"/>
<dbReference type="Gene3D" id="3.60.110.10">
    <property type="entry name" value="Carbon-nitrogen hydrolase"/>
    <property type="match status" value="2"/>
</dbReference>
<reference evidence="3 4" key="1">
    <citation type="submission" date="2020-04" db="EMBL/GenBank/DDBJ databases">
        <authorList>
            <person name="De Canck E."/>
        </authorList>
    </citation>
    <scope>NUCLEOTIDE SEQUENCE [LARGE SCALE GENOMIC DNA]</scope>
    <source>
        <strain evidence="3 4">LMG 27177</strain>
    </source>
</reference>
<dbReference type="GO" id="GO:0004328">
    <property type="term" value="F:formamidase activity"/>
    <property type="evidence" value="ECO:0007669"/>
    <property type="project" value="UniProtKB-EC"/>
</dbReference>
<dbReference type="InterPro" id="IPR003010">
    <property type="entry name" value="C-N_Hydrolase"/>
</dbReference>
<feature type="domain" description="CN hydrolase" evidence="2">
    <location>
        <begin position="297"/>
        <end position="532"/>
    </location>
</feature>
<dbReference type="EMBL" id="CADIKI010000024">
    <property type="protein sequence ID" value="CAB3807369.1"/>
    <property type="molecule type" value="Genomic_DNA"/>
</dbReference>
<evidence type="ECO:0000259" key="2">
    <source>
        <dbReference type="PROSITE" id="PS50263"/>
    </source>
</evidence>
<dbReference type="PROSITE" id="PS50263">
    <property type="entry name" value="CN_HYDROLASE"/>
    <property type="match status" value="2"/>
</dbReference>
<dbReference type="Pfam" id="PF00795">
    <property type="entry name" value="CN_hydrolase"/>
    <property type="match status" value="2"/>
</dbReference>
<dbReference type="RefSeq" id="WP_175165400.1">
    <property type="nucleotide sequence ID" value="NZ_CADIKI010000024.1"/>
</dbReference>
<dbReference type="SUPFAM" id="SSF56317">
    <property type="entry name" value="Carbon-nitrogen hydrolase"/>
    <property type="match status" value="2"/>
</dbReference>
<dbReference type="PANTHER" id="PTHR43674:SF2">
    <property type="entry name" value="BETA-UREIDOPROPIONASE"/>
    <property type="match status" value="1"/>
</dbReference>
<evidence type="ECO:0000256" key="1">
    <source>
        <dbReference type="ARBA" id="ARBA00022801"/>
    </source>
</evidence>